<evidence type="ECO:0000313" key="2">
    <source>
        <dbReference type="Proteomes" id="UP001564657"/>
    </source>
</evidence>
<sequence length="41" mass="4569">MSTVIAALFASGLIAGFRADVIKIEAPEKRDTFRKFGSYYK</sequence>
<comment type="caution">
    <text evidence="1">The sequence shown here is derived from an EMBL/GenBank/DDBJ whole genome shotgun (WGS) entry which is preliminary data.</text>
</comment>
<reference evidence="1 2" key="1">
    <citation type="submission" date="2024-08" db="EMBL/GenBank/DDBJ databases">
        <title>Clostridium lapicellarii sp. nov., and Clostridium renhuaiense sp. nov., two species isolated from the mud in a fermentation cellar used for producing sauce-flavour Chinese liquors.</title>
        <authorList>
            <person name="Yang F."/>
            <person name="Wang H."/>
            <person name="Chen L.Q."/>
            <person name="Zhou N."/>
            <person name="Lu J.J."/>
            <person name="Pu X.X."/>
            <person name="Wan B."/>
            <person name="Wang L."/>
            <person name="Liu S.J."/>
        </authorList>
    </citation>
    <scope>NUCLEOTIDE SEQUENCE [LARGE SCALE GENOMIC DNA]</scope>
    <source>
        <strain evidence="1 2">MT-5</strain>
    </source>
</reference>
<dbReference type="SUPFAM" id="SSF89796">
    <property type="entry name" value="CoA-transferase family III (CaiB/BaiF)"/>
    <property type="match status" value="1"/>
</dbReference>
<dbReference type="InterPro" id="IPR003673">
    <property type="entry name" value="CoA-Trfase_fam_III"/>
</dbReference>
<evidence type="ECO:0000313" key="1">
    <source>
        <dbReference type="EMBL" id="MEY8000144.1"/>
    </source>
</evidence>
<proteinExistence type="predicted"/>
<gene>
    <name evidence="1" type="ORF">AB8U03_08015</name>
</gene>
<dbReference type="InterPro" id="IPR023606">
    <property type="entry name" value="CoA-Trfase_III_dom_1_sf"/>
</dbReference>
<organism evidence="1 2">
    <name type="scientific">Clostridium moutaii</name>
    <dbReference type="NCBI Taxonomy" id="3240932"/>
    <lineage>
        <taxon>Bacteria</taxon>
        <taxon>Bacillati</taxon>
        <taxon>Bacillota</taxon>
        <taxon>Clostridia</taxon>
        <taxon>Eubacteriales</taxon>
        <taxon>Clostridiaceae</taxon>
        <taxon>Clostridium</taxon>
    </lineage>
</organism>
<keyword evidence="1" id="KW-0808">Transferase</keyword>
<dbReference type="Pfam" id="PF02515">
    <property type="entry name" value="CoA_transf_3"/>
    <property type="match status" value="1"/>
</dbReference>
<dbReference type="Gene3D" id="3.40.50.10540">
    <property type="entry name" value="Crotonobetainyl-coa:carnitine coa-transferase, domain 1"/>
    <property type="match status" value="1"/>
</dbReference>
<accession>A0ABV4BMY9</accession>
<dbReference type="GO" id="GO:0016740">
    <property type="term" value="F:transferase activity"/>
    <property type="evidence" value="ECO:0007669"/>
    <property type="project" value="UniProtKB-KW"/>
</dbReference>
<name>A0ABV4BMY9_9CLOT</name>
<protein>
    <submittedName>
        <fullName evidence="1">CoA transferase</fullName>
    </submittedName>
</protein>
<keyword evidence="2" id="KW-1185">Reference proteome</keyword>
<dbReference type="RefSeq" id="WP_369704031.1">
    <property type="nucleotide sequence ID" value="NZ_JBGEWD010000006.1"/>
</dbReference>
<dbReference type="EMBL" id="JBGEWD010000006">
    <property type="protein sequence ID" value="MEY8000144.1"/>
    <property type="molecule type" value="Genomic_DNA"/>
</dbReference>
<dbReference type="Proteomes" id="UP001564657">
    <property type="component" value="Unassembled WGS sequence"/>
</dbReference>